<keyword evidence="8 9" id="KW-0456">Lyase</keyword>
<dbReference type="Gene3D" id="3.30.1330.80">
    <property type="entry name" value="Hypothetical protein, similar to alpha- acetolactate decarboxylase, domain 2"/>
    <property type="match status" value="2"/>
</dbReference>
<accession>A0A2P8HIZ7</accession>
<evidence type="ECO:0000256" key="7">
    <source>
        <dbReference type="ARBA" id="ARBA00023061"/>
    </source>
</evidence>
<evidence type="ECO:0000256" key="2">
    <source>
        <dbReference type="ARBA" id="ARBA00005170"/>
    </source>
</evidence>
<evidence type="ECO:0000256" key="3">
    <source>
        <dbReference type="ARBA" id="ARBA00007106"/>
    </source>
</evidence>
<dbReference type="OrthoDB" id="8612680at2"/>
<dbReference type="UniPathway" id="UPA00626">
    <property type="reaction ID" value="UER00678"/>
</dbReference>
<dbReference type="GO" id="GO:0045151">
    <property type="term" value="P:acetoin biosynthetic process"/>
    <property type="evidence" value="ECO:0007669"/>
    <property type="project" value="UniProtKB-UniRule"/>
</dbReference>
<evidence type="ECO:0000256" key="4">
    <source>
        <dbReference type="ARBA" id="ARBA00013204"/>
    </source>
</evidence>
<dbReference type="GO" id="GO:0047605">
    <property type="term" value="F:acetolactate decarboxylase activity"/>
    <property type="evidence" value="ECO:0007669"/>
    <property type="project" value="UniProtKB-UniRule"/>
</dbReference>
<evidence type="ECO:0000313" key="12">
    <source>
        <dbReference type="Proteomes" id="UP000240971"/>
    </source>
</evidence>
<evidence type="ECO:0000256" key="6">
    <source>
        <dbReference type="ARBA" id="ARBA00022793"/>
    </source>
</evidence>
<dbReference type="EMBL" id="PYAW01000003">
    <property type="protein sequence ID" value="PSL46193.1"/>
    <property type="molecule type" value="Genomic_DNA"/>
</dbReference>
<dbReference type="PANTHER" id="PTHR35524">
    <property type="entry name" value="ALPHA-ACETOLACTATE DECARBOXYLASE"/>
    <property type="match status" value="1"/>
</dbReference>
<evidence type="ECO:0000256" key="5">
    <source>
        <dbReference type="ARBA" id="ARBA00020164"/>
    </source>
</evidence>
<dbReference type="CDD" id="cd17299">
    <property type="entry name" value="acetolactate_decarboxylase"/>
    <property type="match status" value="1"/>
</dbReference>
<evidence type="ECO:0000256" key="10">
    <source>
        <dbReference type="SAM" id="SignalP"/>
    </source>
</evidence>
<keyword evidence="6 9" id="KW-0210">Decarboxylase</keyword>
<evidence type="ECO:0000256" key="8">
    <source>
        <dbReference type="ARBA" id="ARBA00023239"/>
    </source>
</evidence>
<feature type="signal peptide" evidence="10">
    <location>
        <begin position="1"/>
        <end position="24"/>
    </location>
</feature>
<sequence>MKTLLFYFLLSGLLIPGLSLQAQKKNNKPAPNTQTLFQAGVASAFIGGLYNACYTYDSLKQHGDFGLGAPDKLDGEMVMLNGKIYQTQYTGKTFEVKDTGSTSLAFVNFFHADRVIRLSHTITRTELYKYLDSLLENKNGIYAIHIKGTFETLKTRAFPSPAKPYQPLAEMLDKQHFFTFEHIDGDLIGYRLPLYLEALSIHGYHFHFLADKKDAGGHIIDFVIKDATIEINTLNHYAMVLPDSNEFKQFDFQKDRKEELRSVENGAKK</sequence>
<dbReference type="RefSeq" id="WP_106528997.1">
    <property type="nucleotide sequence ID" value="NZ_PYAW01000003.1"/>
</dbReference>
<reference evidence="11 12" key="1">
    <citation type="submission" date="2018-03" db="EMBL/GenBank/DDBJ databases">
        <title>Genomic Encyclopedia of Archaeal and Bacterial Type Strains, Phase II (KMG-II): from individual species to whole genera.</title>
        <authorList>
            <person name="Goeker M."/>
        </authorList>
    </citation>
    <scope>NUCLEOTIDE SEQUENCE [LARGE SCALE GENOMIC DNA]</scope>
    <source>
        <strain evidence="11 12">DSM 24859</strain>
    </source>
</reference>
<dbReference type="PIRSF" id="PIRSF001332">
    <property type="entry name" value="Acetolac_decarb"/>
    <property type="match status" value="1"/>
</dbReference>
<comment type="catalytic activity">
    <reaction evidence="1 9">
        <text>(2S)-2-acetolactate + H(+) = (R)-acetoin + CO2</text>
        <dbReference type="Rhea" id="RHEA:21580"/>
        <dbReference type="ChEBI" id="CHEBI:15378"/>
        <dbReference type="ChEBI" id="CHEBI:15686"/>
        <dbReference type="ChEBI" id="CHEBI:16526"/>
        <dbReference type="ChEBI" id="CHEBI:58476"/>
        <dbReference type="EC" id="4.1.1.5"/>
    </reaction>
</comment>
<dbReference type="EC" id="4.1.1.5" evidence="4 9"/>
<evidence type="ECO:0000256" key="9">
    <source>
        <dbReference type="PIRNR" id="PIRNR001332"/>
    </source>
</evidence>
<comment type="pathway">
    <text evidence="2 9">Polyol metabolism; (R,R)-butane-2,3-diol biosynthesis; (R,R)-butane-2,3-diol from pyruvate: step 2/3.</text>
</comment>
<evidence type="ECO:0000313" key="11">
    <source>
        <dbReference type="EMBL" id="PSL46193.1"/>
    </source>
</evidence>
<proteinExistence type="inferred from homology"/>
<dbReference type="NCBIfam" id="TIGR01252">
    <property type="entry name" value="acetolac_decarb"/>
    <property type="match status" value="1"/>
</dbReference>
<keyword evidence="7 9" id="KW-0005">Acetoin biosynthesis</keyword>
<dbReference type="Pfam" id="PF03306">
    <property type="entry name" value="AAL_decarboxy"/>
    <property type="match status" value="1"/>
</dbReference>
<gene>
    <name evidence="11" type="ORF">CLV51_103169</name>
</gene>
<evidence type="ECO:0000256" key="1">
    <source>
        <dbReference type="ARBA" id="ARBA00001784"/>
    </source>
</evidence>
<protein>
    <recommendedName>
        <fullName evidence="5 9">Alpha-acetolactate decarboxylase</fullName>
        <ecNumber evidence="4 9">4.1.1.5</ecNumber>
    </recommendedName>
</protein>
<keyword evidence="10" id="KW-0732">Signal</keyword>
<dbReference type="AlphaFoldDB" id="A0A2P8HIZ7"/>
<dbReference type="Proteomes" id="UP000240971">
    <property type="component" value="Unassembled WGS sequence"/>
</dbReference>
<name>A0A2P8HIZ7_CHINA</name>
<feature type="chain" id="PRO_5015110659" description="Alpha-acetolactate decarboxylase" evidence="10">
    <location>
        <begin position="25"/>
        <end position="269"/>
    </location>
</feature>
<dbReference type="SUPFAM" id="SSF117856">
    <property type="entry name" value="AF0104/ALDC/Ptd012-like"/>
    <property type="match status" value="1"/>
</dbReference>
<keyword evidence="12" id="KW-1185">Reference proteome</keyword>
<dbReference type="PANTHER" id="PTHR35524:SF1">
    <property type="entry name" value="ALPHA-ACETOLACTATE DECARBOXYLASE"/>
    <property type="match status" value="1"/>
</dbReference>
<comment type="caution">
    <text evidence="11">The sequence shown here is derived from an EMBL/GenBank/DDBJ whole genome shotgun (WGS) entry which is preliminary data.</text>
</comment>
<dbReference type="InterPro" id="IPR005128">
    <property type="entry name" value="Acetolactate_a_deCO2ase"/>
</dbReference>
<organism evidence="11 12">
    <name type="scientific">Chitinophaga niastensis</name>
    <dbReference type="NCBI Taxonomy" id="536980"/>
    <lineage>
        <taxon>Bacteria</taxon>
        <taxon>Pseudomonadati</taxon>
        <taxon>Bacteroidota</taxon>
        <taxon>Chitinophagia</taxon>
        <taxon>Chitinophagales</taxon>
        <taxon>Chitinophagaceae</taxon>
        <taxon>Chitinophaga</taxon>
    </lineage>
</organism>
<comment type="similarity">
    <text evidence="3 9">Belongs to the alpha-acetolactate decarboxylase family.</text>
</comment>